<keyword evidence="2" id="KW-1185">Reference proteome</keyword>
<dbReference type="OrthoDB" id="5978344at2759"/>
<evidence type="ECO:0000313" key="2">
    <source>
        <dbReference type="Proteomes" id="UP001152795"/>
    </source>
</evidence>
<accession>A0A7D9JF43</accession>
<dbReference type="Proteomes" id="UP001152795">
    <property type="component" value="Unassembled WGS sequence"/>
</dbReference>
<dbReference type="AlphaFoldDB" id="A0A7D9JF43"/>
<dbReference type="EMBL" id="CACRXK020015203">
    <property type="protein sequence ID" value="CAB4028040.1"/>
    <property type="molecule type" value="Genomic_DNA"/>
</dbReference>
<gene>
    <name evidence="1" type="ORF">PACLA_8A081370</name>
</gene>
<comment type="caution">
    <text evidence="1">The sequence shown here is derived from an EMBL/GenBank/DDBJ whole genome shotgun (WGS) entry which is preliminary data.</text>
</comment>
<evidence type="ECO:0000313" key="1">
    <source>
        <dbReference type="EMBL" id="CAB4028040.1"/>
    </source>
</evidence>
<name>A0A7D9JF43_PARCT</name>
<protein>
    <submittedName>
        <fullName evidence="1">Uncharacterized protein</fullName>
    </submittedName>
</protein>
<reference evidence="1" key="1">
    <citation type="submission" date="2020-04" db="EMBL/GenBank/DDBJ databases">
        <authorList>
            <person name="Alioto T."/>
            <person name="Alioto T."/>
            <person name="Gomez Garrido J."/>
        </authorList>
    </citation>
    <scope>NUCLEOTIDE SEQUENCE</scope>
    <source>
        <strain evidence="1">A484AB</strain>
    </source>
</reference>
<organism evidence="1 2">
    <name type="scientific">Paramuricea clavata</name>
    <name type="common">Red gorgonian</name>
    <name type="synonym">Violescent sea-whip</name>
    <dbReference type="NCBI Taxonomy" id="317549"/>
    <lineage>
        <taxon>Eukaryota</taxon>
        <taxon>Metazoa</taxon>
        <taxon>Cnidaria</taxon>
        <taxon>Anthozoa</taxon>
        <taxon>Octocorallia</taxon>
        <taxon>Malacalcyonacea</taxon>
        <taxon>Plexauridae</taxon>
        <taxon>Paramuricea</taxon>
    </lineage>
</organism>
<sequence>MLRWHAHHDVDLLREVVAVRPKSANDWNTIAANLHNAWGEEETQRSPIKGRSCKEHFGVLLAHHKAGNASALKKLQFTHTASDDVVAIELHRKKFIQCCSATEGARIQE</sequence>
<proteinExistence type="predicted"/>